<dbReference type="GO" id="GO:0003700">
    <property type="term" value="F:DNA-binding transcription factor activity"/>
    <property type="evidence" value="ECO:0007669"/>
    <property type="project" value="InterPro"/>
</dbReference>
<keyword evidence="4" id="KW-1185">Reference proteome</keyword>
<dbReference type="Proteomes" id="UP001139505">
    <property type="component" value="Unassembled WGS sequence"/>
</dbReference>
<feature type="domain" description="HTH marR-type" evidence="1">
    <location>
        <begin position="39"/>
        <end position="139"/>
    </location>
</feature>
<dbReference type="InterPro" id="IPR039422">
    <property type="entry name" value="MarR/SlyA-like"/>
</dbReference>
<protein>
    <submittedName>
        <fullName evidence="3">MarR family transcriptional regulator</fullName>
    </submittedName>
</protein>
<dbReference type="SMART" id="SM00347">
    <property type="entry name" value="HTH_MARR"/>
    <property type="match status" value="1"/>
</dbReference>
<dbReference type="PANTHER" id="PTHR33164:SF99">
    <property type="entry name" value="MARR FAMILY REGULATORY PROTEIN"/>
    <property type="match status" value="1"/>
</dbReference>
<proteinExistence type="predicted"/>
<dbReference type="GO" id="GO:0006950">
    <property type="term" value="P:response to stress"/>
    <property type="evidence" value="ECO:0007669"/>
    <property type="project" value="TreeGrafter"/>
</dbReference>
<dbReference type="PANTHER" id="PTHR33164">
    <property type="entry name" value="TRANSCRIPTIONAL REGULATOR, MARR FAMILY"/>
    <property type="match status" value="1"/>
</dbReference>
<reference evidence="2" key="1">
    <citation type="journal article" date="2018" name="Genome Announc.">
        <title>Draft Genome Sequence of Mycobacterium montefiorense Isolated from Japanese Black Salamander (Hynobius nigrescens).</title>
        <authorList>
            <person name="Fukano H."/>
            <person name="Yoshida M."/>
            <person name="Shimizu A."/>
            <person name="Iwao H."/>
            <person name="Katayama Y."/>
            <person name="Omatsu T."/>
            <person name="Mizutani T."/>
            <person name="Kurata O."/>
            <person name="Wada S."/>
            <person name="Hoshino Y."/>
        </authorList>
    </citation>
    <scope>NUCLEOTIDE SEQUENCE</scope>
    <source>
        <strain evidence="2">BS</strain>
    </source>
</reference>
<dbReference type="EMBL" id="BFCH01000020">
    <property type="protein sequence ID" value="GBG39592.1"/>
    <property type="molecule type" value="Genomic_DNA"/>
</dbReference>
<dbReference type="Proteomes" id="UP000245060">
    <property type="component" value="Unassembled WGS sequence"/>
</dbReference>
<dbReference type="InterPro" id="IPR036388">
    <property type="entry name" value="WH-like_DNA-bd_sf"/>
</dbReference>
<dbReference type="SUPFAM" id="SSF46785">
    <property type="entry name" value="Winged helix' DNA-binding domain"/>
    <property type="match status" value="1"/>
</dbReference>
<evidence type="ECO:0000313" key="5">
    <source>
        <dbReference type="Proteomes" id="UP001139505"/>
    </source>
</evidence>
<name>A0AA37PWV2_9MYCO</name>
<organism evidence="3 5">
    <name type="scientific">Mycobacterium montefiorense</name>
    <dbReference type="NCBI Taxonomy" id="154654"/>
    <lineage>
        <taxon>Bacteria</taxon>
        <taxon>Bacillati</taxon>
        <taxon>Actinomycetota</taxon>
        <taxon>Actinomycetes</taxon>
        <taxon>Mycobacteriales</taxon>
        <taxon>Mycobacteriaceae</taxon>
        <taxon>Mycobacterium</taxon>
        <taxon>Mycobacterium simiae complex</taxon>
    </lineage>
</organism>
<reference evidence="3" key="4">
    <citation type="submission" date="2022-04" db="EMBL/GenBank/DDBJ databases">
        <authorList>
            <person name="Komine T."/>
            <person name="Fukano H."/>
            <person name="Wada S."/>
        </authorList>
    </citation>
    <scope>NUCLEOTIDE SEQUENCE</scope>
    <source>
        <strain evidence="3">NJB18185</strain>
    </source>
</reference>
<evidence type="ECO:0000313" key="3">
    <source>
        <dbReference type="EMBL" id="GKU75163.1"/>
    </source>
</evidence>
<gene>
    <name evidence="2" type="ORF">MmonteBS_39640</name>
    <name evidence="3" type="ORF">NJB18185_49340</name>
</gene>
<sequence>MLGYDGRVADEPWLSAEEQQAWRAFTEMRHILERHLERHLQREFGLSDPDFEILVNLSESPKGRLRAFELGGATQWEKSRMSHHLSRMEKRGLIRRKASGARYPDIVLTKAGRDAIEASAPANAVRVRRFFIDILGPDRLAMLREAADDVLAAIEEHQQRDCPPEISGC</sequence>
<evidence type="ECO:0000313" key="4">
    <source>
        <dbReference type="Proteomes" id="UP000245060"/>
    </source>
</evidence>
<reference evidence="4" key="2">
    <citation type="submission" date="2018-04" db="EMBL/GenBank/DDBJ databases">
        <title>Draft genome sequence of Mycobacterium montefiorense isolated from Japanese black salamander.</title>
        <authorList>
            <person name="Fukano H."/>
            <person name="Yoshida M."/>
            <person name="Shimizu A."/>
            <person name="Iwao H."/>
            <person name="Kurata O."/>
            <person name="Katayama Y."/>
            <person name="Omatsu T."/>
            <person name="Mizutani T."/>
            <person name="Wada S."/>
            <person name="Hoshino Y."/>
        </authorList>
    </citation>
    <scope>NUCLEOTIDE SEQUENCE [LARGE SCALE GENOMIC DNA]</scope>
    <source>
        <strain evidence="4">BS</strain>
    </source>
</reference>
<dbReference type="InterPro" id="IPR036390">
    <property type="entry name" value="WH_DNA-bd_sf"/>
</dbReference>
<evidence type="ECO:0000259" key="1">
    <source>
        <dbReference type="SMART" id="SM00347"/>
    </source>
</evidence>
<evidence type="ECO:0000313" key="2">
    <source>
        <dbReference type="EMBL" id="GBG39592.1"/>
    </source>
</evidence>
<accession>A0AA37PWV2</accession>
<reference evidence="3" key="3">
    <citation type="journal article" date="2022" name="Microbiol. Resour. Announc.">
        <title>Draft Genome Sequences of Eight Mycobacterium montefiorense Strains Isolated from Salamanders in Captivity.</title>
        <authorList>
            <person name="Komine T."/>
            <person name="Ihara H."/>
            <person name="Fukano H."/>
            <person name="Hoshino Y."/>
            <person name="Kurata O."/>
            <person name="Wada S."/>
        </authorList>
    </citation>
    <scope>NUCLEOTIDE SEQUENCE</scope>
    <source>
        <strain evidence="3">NJB18185</strain>
    </source>
</reference>
<dbReference type="Gene3D" id="1.10.10.10">
    <property type="entry name" value="Winged helix-like DNA-binding domain superfamily/Winged helix DNA-binding domain"/>
    <property type="match status" value="1"/>
</dbReference>
<comment type="caution">
    <text evidence="3">The sequence shown here is derived from an EMBL/GenBank/DDBJ whole genome shotgun (WGS) entry which is preliminary data.</text>
</comment>
<dbReference type="EMBL" id="BQYH01000069">
    <property type="protein sequence ID" value="GKU75163.1"/>
    <property type="molecule type" value="Genomic_DNA"/>
</dbReference>
<dbReference type="AlphaFoldDB" id="A0AA37PWV2"/>
<dbReference type="InterPro" id="IPR000835">
    <property type="entry name" value="HTH_MarR-typ"/>
</dbReference>